<feature type="active site" description="Proton donor; for dehydratase activity" evidence="1">
    <location>
        <position position="446"/>
    </location>
</feature>
<proteinExistence type="predicted"/>
<dbReference type="Pfam" id="PF21149">
    <property type="entry name" value="FAS_pseudo-KR"/>
    <property type="match status" value="1"/>
</dbReference>
<feature type="active site" description="Proton acceptor; for dehydratase activity" evidence="1">
    <location>
        <position position="293"/>
    </location>
</feature>
<dbReference type="GO" id="GO:0003676">
    <property type="term" value="F:nucleic acid binding"/>
    <property type="evidence" value="ECO:0007669"/>
    <property type="project" value="InterPro"/>
</dbReference>
<protein>
    <recommendedName>
        <fullName evidence="2">PKS/mFAS DH domain-containing protein</fullName>
    </recommendedName>
</protein>
<dbReference type="InterPro" id="IPR042104">
    <property type="entry name" value="PKS_dehydratase_sf"/>
</dbReference>
<dbReference type="InterPro" id="IPR049391">
    <property type="entry name" value="FAS_pseudo-KR"/>
</dbReference>
<sequence>MPLNERDRIEILMMIGVGDRMRTQQEVCRLFHEMHPDREPVSQSTVSRIERKYRELGHVRDAPRQGRPKINENVQQDVILSALENPHCTVRQVSRDLNIGKSSVSNIFKKVKYHPYRVRLIHELAEDDFDRRTEFCEYMMDHNNQNNGFIANILFSDEATFFLNGHVNRQDTRYWSQENPHWMQEYHTQHPQKVNVWAGIVRNRIVGPYFFDENLTGAFLYECGFNPQISKLYSTVNLPVSRGTEMISPFIKWKHTRKMFVPRYDQDLNEAQHGARVVKIQVADQEWSYVEGHVVDGRNLFPATGYLYLVWETLALKKYVPLNIMNVVFENCKFMRATALMTKGHLQFNIMIQKSTGNFEIVEGDSPVVTGRIYEIEEEQQTESVSYDLPGVLKSEALPLTSKDIYKELRLRGYHYKGAFRALQECDVSAAKGRIKWEENWVTFMDNMLQMAILQEDSRLLYVPTFVRKIAINAKGHMDWISANFKEQGPPNLPVSNNYMAGVISCGGIQINGLIASSINRRKILAEPILESYKFIPNFTTLDVNQSVRVNIQLILENALSYKVKALELIDEFTAKDVPPLTTIIQSVLKDLPLTQPYLKILSKSPLDTDIEVEDKKLNNETNCLLVVASNVSERPEIMEEALTALAENGFIISRESPDYNVPTGDHPKVTIITAHRTAAETVLLFRKKPKRKTQTFIRISSSDQFSWMTRVKEAIKNKVDDDIVLYTENEPNSGLIGLVNCLRREPNGKNIKCVFVMDEIKQINLKTFSETQLNKNMAFNVYKNGQWGTYRHLLLNGTNVVEREHCFVNPLVRGDLSSLTWLEGSLNYSTALTSEKELIYVYYSALNFRDVMTAMGKVNVDVITTDRREQEYVQGFEFSGRNSRYVYTH</sequence>
<feature type="region of interest" description="C-terminal hotdog fold" evidence="1">
    <location>
        <begin position="397"/>
        <end position="525"/>
    </location>
</feature>
<name>A0AAV8Y891_9CUCU</name>
<reference evidence="3" key="1">
    <citation type="journal article" date="2023" name="Insect Mol. Biol.">
        <title>Genome sequencing provides insights into the evolution of gene families encoding plant cell wall-degrading enzymes in longhorned beetles.</title>
        <authorList>
            <person name="Shin N.R."/>
            <person name="Okamura Y."/>
            <person name="Kirsch R."/>
            <person name="Pauchet Y."/>
        </authorList>
    </citation>
    <scope>NUCLEOTIDE SEQUENCE</scope>
    <source>
        <strain evidence="3">AMC_N1</strain>
    </source>
</reference>
<dbReference type="InterPro" id="IPR036397">
    <property type="entry name" value="RNaseH_sf"/>
</dbReference>
<dbReference type="Gene3D" id="3.90.180.10">
    <property type="entry name" value="Medium-chain alcohol dehydrogenases, catalytic domain"/>
    <property type="match status" value="1"/>
</dbReference>
<evidence type="ECO:0000256" key="1">
    <source>
        <dbReference type="PROSITE-ProRule" id="PRU01363"/>
    </source>
</evidence>
<keyword evidence="4" id="KW-1185">Reference proteome</keyword>
<evidence type="ECO:0000313" key="3">
    <source>
        <dbReference type="EMBL" id="KAJ8946529.1"/>
    </source>
</evidence>
<dbReference type="PROSITE" id="PS52019">
    <property type="entry name" value="PKS_MFAS_DH"/>
    <property type="match status" value="1"/>
</dbReference>
<dbReference type="PANTHER" id="PTHR47326">
    <property type="entry name" value="TRANSPOSABLE ELEMENT TC3 TRANSPOSASE-LIKE PROTEIN"/>
    <property type="match status" value="1"/>
</dbReference>
<comment type="caution">
    <text evidence="3">The sequence shown here is derived from an EMBL/GenBank/DDBJ whole genome shotgun (WGS) entry which is preliminary data.</text>
</comment>
<evidence type="ECO:0000313" key="4">
    <source>
        <dbReference type="Proteomes" id="UP001162162"/>
    </source>
</evidence>
<dbReference type="EMBL" id="JAPWTK010000183">
    <property type="protein sequence ID" value="KAJ8946529.1"/>
    <property type="molecule type" value="Genomic_DNA"/>
</dbReference>
<feature type="domain" description="PKS/mFAS DH" evidence="2">
    <location>
        <begin position="261"/>
        <end position="525"/>
    </location>
</feature>
<accession>A0AAV8Y891</accession>
<dbReference type="Gene3D" id="3.10.129.110">
    <property type="entry name" value="Polyketide synthase dehydratase"/>
    <property type="match status" value="1"/>
</dbReference>
<dbReference type="Gene3D" id="3.40.50.720">
    <property type="entry name" value="NAD(P)-binding Rossmann-like Domain"/>
    <property type="match status" value="1"/>
</dbReference>
<dbReference type="Gene3D" id="3.30.420.10">
    <property type="entry name" value="Ribonuclease H-like superfamily/Ribonuclease H"/>
    <property type="match status" value="1"/>
</dbReference>
<dbReference type="AlphaFoldDB" id="A0AAV8Y891"/>
<gene>
    <name evidence="3" type="ORF">NQ318_004665</name>
</gene>
<feature type="region of interest" description="N-terminal hotdog fold" evidence="1">
    <location>
        <begin position="261"/>
        <end position="383"/>
    </location>
</feature>
<dbReference type="Proteomes" id="UP001162162">
    <property type="component" value="Unassembled WGS sequence"/>
</dbReference>
<organism evidence="3 4">
    <name type="scientific">Aromia moschata</name>
    <dbReference type="NCBI Taxonomy" id="1265417"/>
    <lineage>
        <taxon>Eukaryota</taxon>
        <taxon>Metazoa</taxon>
        <taxon>Ecdysozoa</taxon>
        <taxon>Arthropoda</taxon>
        <taxon>Hexapoda</taxon>
        <taxon>Insecta</taxon>
        <taxon>Pterygota</taxon>
        <taxon>Neoptera</taxon>
        <taxon>Endopterygota</taxon>
        <taxon>Coleoptera</taxon>
        <taxon>Polyphaga</taxon>
        <taxon>Cucujiformia</taxon>
        <taxon>Chrysomeloidea</taxon>
        <taxon>Cerambycidae</taxon>
        <taxon>Cerambycinae</taxon>
        <taxon>Callichromatini</taxon>
        <taxon>Aromia</taxon>
    </lineage>
</organism>
<evidence type="ECO:0000259" key="2">
    <source>
        <dbReference type="PROSITE" id="PS52019"/>
    </source>
</evidence>
<dbReference type="PANTHER" id="PTHR47326:SF1">
    <property type="entry name" value="HTH PSQ-TYPE DOMAIN-CONTAINING PROTEIN"/>
    <property type="match status" value="1"/>
</dbReference>
<dbReference type="InterPro" id="IPR049900">
    <property type="entry name" value="PKS_mFAS_DH"/>
</dbReference>